<dbReference type="PANTHER" id="PTHR42996:SF1">
    <property type="entry name" value="PHOSPHATE-BINDING PROTEIN PSTS"/>
    <property type="match status" value="1"/>
</dbReference>
<dbReference type="STRING" id="329046.A0A1Y2C8Q3"/>
<evidence type="ECO:0000256" key="1">
    <source>
        <dbReference type="ARBA" id="ARBA00008725"/>
    </source>
</evidence>
<dbReference type="Pfam" id="PF12849">
    <property type="entry name" value="PBP_like_2"/>
    <property type="match status" value="1"/>
</dbReference>
<proteinExistence type="inferred from homology"/>
<sequence>MMPVLVGAVAVIYHFPESYDDSSPLILTGALLGDIFSGAVVWWNDTSIQNLNPLTPLPRKKISVIARGDSGGTNLVFTEFMSLYSKRFRESGIGVLGSPNWPRFVRTGDSATEVIYMSSAIDYSITYLENEMVLQAQLLGLHCQVASIVNSNNMGKAQVLDHFCQSWNLFLCLNLSSDIIT</sequence>
<feature type="domain" description="PBP" evidence="2">
    <location>
        <begin position="2"/>
        <end position="147"/>
    </location>
</feature>
<keyword evidence="4" id="KW-1185">Reference proteome</keyword>
<dbReference type="OrthoDB" id="2155766at2759"/>
<comment type="caution">
    <text evidence="3">The sequence shown here is derived from an EMBL/GenBank/DDBJ whole genome shotgun (WGS) entry which is preliminary data.</text>
</comment>
<dbReference type="Gene3D" id="3.40.190.10">
    <property type="entry name" value="Periplasmic binding protein-like II"/>
    <property type="match status" value="1"/>
</dbReference>
<name>A0A1Y2C8Q3_9FUNG</name>
<dbReference type="PANTHER" id="PTHR42996">
    <property type="entry name" value="PHOSPHATE-BINDING PROTEIN PSTS"/>
    <property type="match status" value="1"/>
</dbReference>
<evidence type="ECO:0000313" key="4">
    <source>
        <dbReference type="Proteomes" id="UP000193642"/>
    </source>
</evidence>
<reference evidence="3 4" key="1">
    <citation type="submission" date="2016-07" db="EMBL/GenBank/DDBJ databases">
        <title>Pervasive Adenine N6-methylation of Active Genes in Fungi.</title>
        <authorList>
            <consortium name="DOE Joint Genome Institute"/>
            <person name="Mondo S.J."/>
            <person name="Dannebaum R.O."/>
            <person name="Kuo R.C."/>
            <person name="Labutti K."/>
            <person name="Haridas S."/>
            <person name="Kuo A."/>
            <person name="Salamov A."/>
            <person name="Ahrendt S.R."/>
            <person name="Lipzen A."/>
            <person name="Sullivan W."/>
            <person name="Andreopoulos W.B."/>
            <person name="Clum A."/>
            <person name="Lindquist E."/>
            <person name="Daum C."/>
            <person name="Ramamoorthy G.K."/>
            <person name="Gryganskyi A."/>
            <person name="Culley D."/>
            <person name="Magnuson J.K."/>
            <person name="James T.Y."/>
            <person name="O'Malley M.A."/>
            <person name="Stajich J.E."/>
            <person name="Spatafora J.W."/>
            <person name="Visel A."/>
            <person name="Grigoriev I.V."/>
        </authorList>
    </citation>
    <scope>NUCLEOTIDE SEQUENCE [LARGE SCALE GENOMIC DNA]</scope>
    <source>
        <strain evidence="3 4">JEL800</strain>
    </source>
</reference>
<gene>
    <name evidence="3" type="ORF">BCR33DRAFT_257822</name>
</gene>
<dbReference type="InterPro" id="IPR050962">
    <property type="entry name" value="Phosphate-bind_PstS"/>
</dbReference>
<dbReference type="AlphaFoldDB" id="A0A1Y2C8Q3"/>
<organism evidence="3 4">
    <name type="scientific">Rhizoclosmatium globosum</name>
    <dbReference type="NCBI Taxonomy" id="329046"/>
    <lineage>
        <taxon>Eukaryota</taxon>
        <taxon>Fungi</taxon>
        <taxon>Fungi incertae sedis</taxon>
        <taxon>Chytridiomycota</taxon>
        <taxon>Chytridiomycota incertae sedis</taxon>
        <taxon>Chytridiomycetes</taxon>
        <taxon>Chytridiales</taxon>
        <taxon>Chytriomycetaceae</taxon>
        <taxon>Rhizoclosmatium</taxon>
    </lineage>
</organism>
<comment type="similarity">
    <text evidence="1">Belongs to the PstS family.</text>
</comment>
<dbReference type="SUPFAM" id="SSF53850">
    <property type="entry name" value="Periplasmic binding protein-like II"/>
    <property type="match status" value="1"/>
</dbReference>
<accession>A0A1Y2C8Q3</accession>
<evidence type="ECO:0000313" key="3">
    <source>
        <dbReference type="EMBL" id="ORY43316.1"/>
    </source>
</evidence>
<dbReference type="InterPro" id="IPR024370">
    <property type="entry name" value="PBP_domain"/>
</dbReference>
<dbReference type="Proteomes" id="UP000193642">
    <property type="component" value="Unassembled WGS sequence"/>
</dbReference>
<dbReference type="EMBL" id="MCGO01000025">
    <property type="protein sequence ID" value="ORY43316.1"/>
    <property type="molecule type" value="Genomic_DNA"/>
</dbReference>
<protein>
    <submittedName>
        <fullName evidence="3">Periplasmic binding protein-like II</fullName>
    </submittedName>
</protein>
<evidence type="ECO:0000259" key="2">
    <source>
        <dbReference type="Pfam" id="PF12849"/>
    </source>
</evidence>